<evidence type="ECO:0000256" key="2">
    <source>
        <dbReference type="ARBA" id="ARBA00022670"/>
    </source>
</evidence>
<keyword evidence="5" id="KW-0482">Metalloprotease</keyword>
<evidence type="ECO:0000256" key="1">
    <source>
        <dbReference type="ARBA" id="ARBA00007261"/>
    </source>
</evidence>
<evidence type="ECO:0000313" key="8">
    <source>
        <dbReference type="EMBL" id="AFK04004.1"/>
    </source>
</evidence>
<dbReference type="PANTHER" id="PTHR43690:SF17">
    <property type="entry name" value="PROTEIN YHJJ"/>
    <property type="match status" value="1"/>
</dbReference>
<dbReference type="InterPro" id="IPR007863">
    <property type="entry name" value="Peptidase_M16_C"/>
</dbReference>
<accession>A0ABM5N3I2</accession>
<evidence type="ECO:0000256" key="3">
    <source>
        <dbReference type="ARBA" id="ARBA00022801"/>
    </source>
</evidence>
<dbReference type="Pfam" id="PF05193">
    <property type="entry name" value="Peptidase_M16_C"/>
    <property type="match status" value="1"/>
</dbReference>
<evidence type="ECO:0000313" key="9">
    <source>
        <dbReference type="Proteomes" id="UP000002875"/>
    </source>
</evidence>
<feature type="domain" description="Peptidase M16 N-terminal" evidence="6">
    <location>
        <begin position="33"/>
        <end position="146"/>
    </location>
</feature>
<name>A0ABM5N3I2_EMTOG</name>
<dbReference type="SUPFAM" id="SSF63411">
    <property type="entry name" value="LuxS/MPP-like metallohydrolase"/>
    <property type="match status" value="2"/>
</dbReference>
<keyword evidence="4" id="KW-0862">Zinc</keyword>
<dbReference type="Pfam" id="PF00675">
    <property type="entry name" value="Peptidase_M16"/>
    <property type="match status" value="1"/>
</dbReference>
<keyword evidence="2" id="KW-0645">Protease</keyword>
<protein>
    <submittedName>
        <fullName evidence="8">Peptidase M16 domain protein</fullName>
    </submittedName>
</protein>
<proteinExistence type="inferred from homology"/>
<dbReference type="InterPro" id="IPR011249">
    <property type="entry name" value="Metalloenz_LuxS/M16"/>
</dbReference>
<gene>
    <name evidence="8" type="ordered locus">Emtol_2871</name>
</gene>
<feature type="domain" description="Peptidase M16 C-terminal" evidence="7">
    <location>
        <begin position="186"/>
        <end position="361"/>
    </location>
</feature>
<evidence type="ECO:0000256" key="4">
    <source>
        <dbReference type="ARBA" id="ARBA00022833"/>
    </source>
</evidence>
<evidence type="ECO:0000259" key="7">
    <source>
        <dbReference type="Pfam" id="PF05193"/>
    </source>
</evidence>
<evidence type="ECO:0000259" key="6">
    <source>
        <dbReference type="Pfam" id="PF00675"/>
    </source>
</evidence>
<dbReference type="PANTHER" id="PTHR43690">
    <property type="entry name" value="NARDILYSIN"/>
    <property type="match status" value="1"/>
</dbReference>
<evidence type="ECO:0000256" key="5">
    <source>
        <dbReference type="ARBA" id="ARBA00023049"/>
    </source>
</evidence>
<dbReference type="InterPro" id="IPR011765">
    <property type="entry name" value="Pept_M16_N"/>
</dbReference>
<comment type="similarity">
    <text evidence="1">Belongs to the peptidase M16 family.</text>
</comment>
<dbReference type="EMBL" id="CP002961">
    <property type="protein sequence ID" value="AFK04004.1"/>
    <property type="molecule type" value="Genomic_DNA"/>
</dbReference>
<keyword evidence="9" id="KW-1185">Reference proteome</keyword>
<sequence length="429" mass="49068">MILLNLRKNSLENSELEMINYEHFTLANGLEVYVHEDHTTPMAAFNILYNVGSRDEDENKTGFAHLFEHLMFGGSKNIPSYDEPLQRVGGENNAFTSPDITNYYITLPAQNIETAFWLESDRMLSLSFDPKVLEVQRKVVIEEFKQRYLNQPYGDVWLKLRPLVYEKHPYRWATIGKEISHIEEATMEDVKHFFYKYYLPNNAVLVVAGDVTLQQVKALCQKWFEPIPAGEKYVRNLPQEAPQIAPKFLETSAKVPLNAIYKAYNMQGRFDEGFYDTDLISDILGRGKSSRLYTKLVKDKQLFNNISSYVTASLDPGLFMIHGNLNEGVSLEEADAAIEEIVAELRDEILPENELQKVKNQAESTLAFAEVELLNRAMNLAFAANAGNPEWCNDDAQKIAQVSPESLQTMAKKILQKENCSTMYYRAEN</sequence>
<reference evidence="8 9" key="1">
    <citation type="submission" date="2011-07" db="EMBL/GenBank/DDBJ databases">
        <title>The complete genome of chromosome of Emticicia oligotrophica DSM 17448.</title>
        <authorList>
            <consortium name="US DOE Joint Genome Institute (JGI-PGF)"/>
            <person name="Lucas S."/>
            <person name="Han J."/>
            <person name="Lapidus A."/>
            <person name="Bruce D."/>
            <person name="Goodwin L."/>
            <person name="Pitluck S."/>
            <person name="Peters L."/>
            <person name="Kyrpides N."/>
            <person name="Mavromatis K."/>
            <person name="Ivanova N."/>
            <person name="Ovchinnikova G."/>
            <person name="Teshima H."/>
            <person name="Detter J.C."/>
            <person name="Tapia R."/>
            <person name="Han C."/>
            <person name="Land M."/>
            <person name="Hauser L."/>
            <person name="Markowitz V."/>
            <person name="Cheng J.-F."/>
            <person name="Hugenholtz P."/>
            <person name="Woyke T."/>
            <person name="Wu D."/>
            <person name="Tindall B."/>
            <person name="Pomrenke H."/>
            <person name="Brambilla E."/>
            <person name="Klenk H.-P."/>
            <person name="Eisen J.A."/>
        </authorList>
    </citation>
    <scope>NUCLEOTIDE SEQUENCE [LARGE SCALE GENOMIC DNA]</scope>
    <source>
        <strain evidence="8 9">DSM 17448</strain>
    </source>
</reference>
<organism evidence="8 9">
    <name type="scientific">Emticicia oligotrophica (strain DSM 17448 / CIP 109782 / MTCC 6937 / GPTSA100-15)</name>
    <dbReference type="NCBI Taxonomy" id="929562"/>
    <lineage>
        <taxon>Bacteria</taxon>
        <taxon>Pseudomonadati</taxon>
        <taxon>Bacteroidota</taxon>
        <taxon>Cytophagia</taxon>
        <taxon>Cytophagales</taxon>
        <taxon>Leadbetterellaceae</taxon>
        <taxon>Emticicia</taxon>
    </lineage>
</organism>
<dbReference type="Gene3D" id="3.30.830.10">
    <property type="entry name" value="Metalloenzyme, LuxS/M16 peptidase-like"/>
    <property type="match status" value="2"/>
</dbReference>
<keyword evidence="3" id="KW-0378">Hydrolase</keyword>
<dbReference type="InterPro" id="IPR050626">
    <property type="entry name" value="Peptidase_M16"/>
</dbReference>
<dbReference type="Proteomes" id="UP000002875">
    <property type="component" value="Chromosome"/>
</dbReference>